<dbReference type="EMBL" id="JACGCI010000070">
    <property type="protein sequence ID" value="KAF6748594.1"/>
    <property type="molecule type" value="Genomic_DNA"/>
</dbReference>
<dbReference type="InterPro" id="IPR032675">
    <property type="entry name" value="LRR_dom_sf"/>
</dbReference>
<evidence type="ECO:0000256" key="1">
    <source>
        <dbReference type="SAM" id="MobiDB-lite"/>
    </source>
</evidence>
<evidence type="ECO:0000313" key="3">
    <source>
        <dbReference type="Proteomes" id="UP000521943"/>
    </source>
</evidence>
<feature type="compositionally biased region" description="Basic and acidic residues" evidence="1">
    <location>
        <begin position="597"/>
        <end position="612"/>
    </location>
</feature>
<sequence length="779" mass="88289">MEKRHKLRLYELGLPLDIVELAKECPTFPSDATEGISVYIRGLEWQSICLQRYTGRQELLGRKVEVREKIQACRGLLWGIRHIPTEILGEIFEWLVLPGQGPTIRKQGKEDVPAGSLVVTGSIFRPETLRLVSRHWKDAADSTPTIWSNVTIKAVQKSWDNIPRLEDPTHEPSFLARVNRLTSLPWSLTVLCPVRSIPTAEERREECMTGEIKGTLLLPLLRGPAFDRLERFMISLGDNSFWVLNEFSFPNVTSAVIHCPRFGWGPDDEEKTTGYLPILPKLRDLVLDGEFLYEFDDIPTTIPWAQLTHLFLGNQLTNDRWKALFKLCVSLQRGCFKLSGYISEGGHEYSQPETAVFPQLTELAFLDGSPFVESLGDISMPSLTKLQIITHYKSITVWDFDHRDLRNLTHLTLMSDTAVNGIDLRFILKTLPGLRELFFRIGESFEALFRFLTVEDGRCNLPFLEAVGMSVRPVSYEPTDYEESDADEHGYDDSEDDQSELGEPEGGWSDEGDSEDTSEGKSEDSWDSNENVEGNVVGSESGEDSETEDSEDSSSQSEDGNDENENRVKDGDEEEEEEEEGEDSLSDSEDSDDSEMEMPRSRARWDDDEPRRQPQWGDWDYDPTPWAGEEYNHYPDESGFGYPGESLASFWYDRLNRANTPPSTVFDYQSLAAFAASRLPETPSTNGVSRLKHLVVRVEDIYDDVVDVAEIVGDIRKVLEPLASRGLRTEVSVADGPQGDEDSVGGYSMRVYKHWDEGFMDFLDDEAKLRLYPKKGKAT</sequence>
<organism evidence="2 3">
    <name type="scientific">Ephemerocybe angulata</name>
    <dbReference type="NCBI Taxonomy" id="980116"/>
    <lineage>
        <taxon>Eukaryota</taxon>
        <taxon>Fungi</taxon>
        <taxon>Dikarya</taxon>
        <taxon>Basidiomycota</taxon>
        <taxon>Agaricomycotina</taxon>
        <taxon>Agaricomycetes</taxon>
        <taxon>Agaricomycetidae</taxon>
        <taxon>Agaricales</taxon>
        <taxon>Agaricineae</taxon>
        <taxon>Psathyrellaceae</taxon>
        <taxon>Ephemerocybe</taxon>
    </lineage>
</organism>
<keyword evidence="3" id="KW-1185">Reference proteome</keyword>
<dbReference type="SUPFAM" id="SSF52058">
    <property type="entry name" value="L domain-like"/>
    <property type="match status" value="1"/>
</dbReference>
<dbReference type="AlphaFoldDB" id="A0A8H6M0B4"/>
<feature type="compositionally biased region" description="Acidic residues" evidence="1">
    <location>
        <begin position="541"/>
        <end position="552"/>
    </location>
</feature>
<reference evidence="2 3" key="1">
    <citation type="submission" date="2020-07" db="EMBL/GenBank/DDBJ databases">
        <title>Comparative genomics of pyrophilous fungi reveals a link between fire events and developmental genes.</title>
        <authorList>
            <consortium name="DOE Joint Genome Institute"/>
            <person name="Steindorff A.S."/>
            <person name="Carver A."/>
            <person name="Calhoun S."/>
            <person name="Stillman K."/>
            <person name="Liu H."/>
            <person name="Lipzen A."/>
            <person name="Pangilinan J."/>
            <person name="Labutti K."/>
            <person name="Bruns T.D."/>
            <person name="Grigoriev I.V."/>
        </authorList>
    </citation>
    <scope>NUCLEOTIDE SEQUENCE [LARGE SCALE GENOMIC DNA]</scope>
    <source>
        <strain evidence="2 3">CBS 144469</strain>
    </source>
</reference>
<gene>
    <name evidence="2" type="ORF">DFP72DRAFT_916382</name>
</gene>
<accession>A0A8H6M0B4</accession>
<name>A0A8H6M0B4_9AGAR</name>
<feature type="compositionally biased region" description="Acidic residues" evidence="1">
    <location>
        <begin position="493"/>
        <end position="517"/>
    </location>
</feature>
<feature type="compositionally biased region" description="Low complexity" evidence="1">
    <location>
        <begin position="528"/>
        <end position="540"/>
    </location>
</feature>
<feature type="compositionally biased region" description="Acidic residues" evidence="1">
    <location>
        <begin position="571"/>
        <end position="596"/>
    </location>
</feature>
<feature type="region of interest" description="Disordered" evidence="1">
    <location>
        <begin position="477"/>
        <end position="623"/>
    </location>
</feature>
<protein>
    <recommendedName>
        <fullName evidence="4">F-box domain-containing protein</fullName>
    </recommendedName>
</protein>
<dbReference type="Proteomes" id="UP000521943">
    <property type="component" value="Unassembled WGS sequence"/>
</dbReference>
<evidence type="ECO:0000313" key="2">
    <source>
        <dbReference type="EMBL" id="KAF6748594.1"/>
    </source>
</evidence>
<comment type="caution">
    <text evidence="2">The sequence shown here is derived from an EMBL/GenBank/DDBJ whole genome shotgun (WGS) entry which is preliminary data.</text>
</comment>
<dbReference type="Gene3D" id="3.80.10.10">
    <property type="entry name" value="Ribonuclease Inhibitor"/>
    <property type="match status" value="1"/>
</dbReference>
<dbReference type="OrthoDB" id="3221235at2759"/>
<proteinExistence type="predicted"/>
<evidence type="ECO:0008006" key="4">
    <source>
        <dbReference type="Google" id="ProtNLM"/>
    </source>
</evidence>